<dbReference type="Gene3D" id="3.40.50.720">
    <property type="entry name" value="NAD(P)-binding Rossmann-like Domain"/>
    <property type="match status" value="1"/>
</dbReference>
<dbReference type="InterPro" id="IPR013154">
    <property type="entry name" value="ADH-like_N"/>
</dbReference>
<dbReference type="CDD" id="cd08241">
    <property type="entry name" value="QOR1"/>
    <property type="match status" value="1"/>
</dbReference>
<dbReference type="InterPro" id="IPR051397">
    <property type="entry name" value="Zn-ADH-like_protein"/>
</dbReference>
<gene>
    <name evidence="2" type="ORF">LMG21510_00536</name>
</gene>
<accession>A0ABM8WH92</accession>
<dbReference type="SMART" id="SM00829">
    <property type="entry name" value="PKS_ER"/>
    <property type="match status" value="1"/>
</dbReference>
<dbReference type="EC" id="1.3.1.103" evidence="2"/>
<organism evidence="2 3">
    <name type="scientific">Cupriavidus respiraculi</name>
    <dbReference type="NCBI Taxonomy" id="195930"/>
    <lineage>
        <taxon>Bacteria</taxon>
        <taxon>Pseudomonadati</taxon>
        <taxon>Pseudomonadota</taxon>
        <taxon>Betaproteobacteria</taxon>
        <taxon>Burkholderiales</taxon>
        <taxon>Burkholderiaceae</taxon>
        <taxon>Cupriavidus</taxon>
    </lineage>
</organism>
<protein>
    <submittedName>
        <fullName evidence="2">2-haloacrylate reductase</fullName>
        <ecNumber evidence="2">1.3.1.103</ecNumber>
    </submittedName>
</protein>
<sequence>MMQALVCHQFGPPEDMRLEAVASPAALAPDAVTLAVEYASVSHATGLMIAGRYQTRPPLPFVPGTEAVGRVVACGSAVTRLRPGDRVVAIADWGCFAEQVCVPEYTVYRIPDHLDSLRALPIPLSYGTAYCGLVWRCELKAADTVLVLGAGAGVGLAAVEIASQLGATVIACASTETKRTEALARGARYAVAPEDLAADVKRVTGGRGADVVVDPVGGDLFDRALRAAAANGRVLSVGFASGRIPQAPLNLLLVKNLTLHGFFVGRYIGWTPANERAQHAPALQAVMRTLCEWASEGKIRPTVSTVYPMTGLADALAALEARQVVGKVAIKIKETTSWQTHSPAASPATPMA</sequence>
<dbReference type="InterPro" id="IPR011032">
    <property type="entry name" value="GroES-like_sf"/>
</dbReference>
<dbReference type="PANTHER" id="PTHR43677:SF4">
    <property type="entry name" value="QUINONE OXIDOREDUCTASE-LIKE PROTEIN 2"/>
    <property type="match status" value="1"/>
</dbReference>
<name>A0ABM8WH92_9BURK</name>
<dbReference type="Pfam" id="PF08240">
    <property type="entry name" value="ADH_N"/>
    <property type="match status" value="1"/>
</dbReference>
<evidence type="ECO:0000313" key="3">
    <source>
        <dbReference type="Proteomes" id="UP000721236"/>
    </source>
</evidence>
<dbReference type="SUPFAM" id="SSF50129">
    <property type="entry name" value="GroES-like"/>
    <property type="match status" value="1"/>
</dbReference>
<evidence type="ECO:0000313" key="2">
    <source>
        <dbReference type="EMBL" id="CAG9166770.1"/>
    </source>
</evidence>
<dbReference type="InterPro" id="IPR036291">
    <property type="entry name" value="NAD(P)-bd_dom_sf"/>
</dbReference>
<dbReference type="GO" id="GO:0102523">
    <property type="term" value="F:2-chloroacrylate reductase activity"/>
    <property type="evidence" value="ECO:0007669"/>
    <property type="project" value="UniProtKB-EC"/>
</dbReference>
<keyword evidence="2" id="KW-0560">Oxidoreductase</keyword>
<evidence type="ECO:0000259" key="1">
    <source>
        <dbReference type="SMART" id="SM00829"/>
    </source>
</evidence>
<dbReference type="Proteomes" id="UP000721236">
    <property type="component" value="Unassembled WGS sequence"/>
</dbReference>
<dbReference type="Pfam" id="PF00107">
    <property type="entry name" value="ADH_zinc_N"/>
    <property type="match status" value="1"/>
</dbReference>
<dbReference type="InterPro" id="IPR013149">
    <property type="entry name" value="ADH-like_C"/>
</dbReference>
<keyword evidence="3" id="KW-1185">Reference proteome</keyword>
<comment type="caution">
    <text evidence="2">The sequence shown here is derived from an EMBL/GenBank/DDBJ whole genome shotgun (WGS) entry which is preliminary data.</text>
</comment>
<dbReference type="EMBL" id="CAJZAH010000001">
    <property type="protein sequence ID" value="CAG9166770.1"/>
    <property type="molecule type" value="Genomic_DNA"/>
</dbReference>
<dbReference type="Gene3D" id="3.90.180.10">
    <property type="entry name" value="Medium-chain alcohol dehydrogenases, catalytic domain"/>
    <property type="match status" value="1"/>
</dbReference>
<dbReference type="PANTHER" id="PTHR43677">
    <property type="entry name" value="SHORT-CHAIN DEHYDROGENASE/REDUCTASE"/>
    <property type="match status" value="1"/>
</dbReference>
<proteinExistence type="predicted"/>
<feature type="domain" description="Enoyl reductase (ER)" evidence="1">
    <location>
        <begin position="11"/>
        <end position="330"/>
    </location>
</feature>
<reference evidence="2 3" key="1">
    <citation type="submission" date="2021-08" db="EMBL/GenBank/DDBJ databases">
        <authorList>
            <person name="Peeters C."/>
        </authorList>
    </citation>
    <scope>NUCLEOTIDE SEQUENCE [LARGE SCALE GENOMIC DNA]</scope>
    <source>
        <strain evidence="2 3">LMG 21510</strain>
    </source>
</reference>
<dbReference type="InterPro" id="IPR020843">
    <property type="entry name" value="ER"/>
</dbReference>
<dbReference type="SUPFAM" id="SSF51735">
    <property type="entry name" value="NAD(P)-binding Rossmann-fold domains"/>
    <property type="match status" value="1"/>
</dbReference>